<dbReference type="Proteomes" id="UP000185779">
    <property type="component" value="Unassembled WGS sequence"/>
</dbReference>
<dbReference type="AlphaFoldDB" id="A0A1F2P5C5"/>
<organism evidence="1 2">
    <name type="scientific">Candidatus Syntropharchaeum butanivorans</name>
    <dbReference type="NCBI Taxonomy" id="1839936"/>
    <lineage>
        <taxon>Archaea</taxon>
        <taxon>Methanobacteriati</taxon>
        <taxon>Methanobacteriota</taxon>
        <taxon>Stenosarchaea group</taxon>
        <taxon>Methanomicrobia</taxon>
        <taxon>Methanosarcinales</taxon>
        <taxon>ANME-2 cluster</taxon>
        <taxon>Candidatus Syntropharchaeum</taxon>
    </lineage>
</organism>
<name>A0A1F2P5C5_9EURY</name>
<gene>
    <name evidence="1" type="ORF">SBU_000925</name>
</gene>
<comment type="caution">
    <text evidence="1">The sequence shown here is derived from an EMBL/GenBank/DDBJ whole genome shotgun (WGS) entry which is preliminary data.</text>
</comment>
<dbReference type="EMBL" id="LYOR01000003">
    <property type="protein sequence ID" value="OFV66383.1"/>
    <property type="molecule type" value="Genomic_DNA"/>
</dbReference>
<reference evidence="1" key="1">
    <citation type="submission" date="2016-05" db="EMBL/GenBank/DDBJ databases">
        <title>Microbial consortia oxidize butane by reversing methanogenesis.</title>
        <authorList>
            <person name="Laso-Perez R."/>
            <person name="Richter M."/>
            <person name="Wegener G."/>
            <person name="Musat F."/>
        </authorList>
    </citation>
    <scope>NUCLEOTIDE SEQUENCE [LARGE SCALE GENOMIC DNA]</scope>
    <source>
        <strain evidence="1">BOX1</strain>
    </source>
</reference>
<evidence type="ECO:0000313" key="2">
    <source>
        <dbReference type="Proteomes" id="UP000185779"/>
    </source>
</evidence>
<accession>A0A1F2P5C5</accession>
<protein>
    <submittedName>
        <fullName evidence="1">Uncharacterized protein</fullName>
    </submittedName>
</protein>
<evidence type="ECO:0000313" key="1">
    <source>
        <dbReference type="EMBL" id="OFV66383.1"/>
    </source>
</evidence>
<proteinExistence type="predicted"/>
<sequence length="35" mass="4224">MIWLKENELHTPGPKKRFKIRSDKLISLLNDILIY</sequence>
<keyword evidence="2" id="KW-1185">Reference proteome</keyword>